<evidence type="ECO:0000313" key="7">
    <source>
        <dbReference type="Proteomes" id="UP000266841"/>
    </source>
</evidence>
<evidence type="ECO:0000256" key="3">
    <source>
        <dbReference type="ARBA" id="ARBA00023002"/>
    </source>
</evidence>
<dbReference type="OrthoDB" id="417877at2759"/>
<feature type="domain" description="FAD-binding" evidence="5">
    <location>
        <begin position="476"/>
        <end position="510"/>
    </location>
</feature>
<keyword evidence="2" id="KW-0274">FAD</keyword>
<keyword evidence="7" id="KW-1185">Reference proteome</keyword>
<feature type="compositionally biased region" description="Low complexity" evidence="4">
    <location>
        <begin position="22"/>
        <end position="33"/>
    </location>
</feature>
<dbReference type="Pfam" id="PF01494">
    <property type="entry name" value="FAD_binding_3"/>
    <property type="match status" value="1"/>
</dbReference>
<name>K0T5N5_THAOC</name>
<reference evidence="6 7" key="1">
    <citation type="journal article" date="2012" name="Genome Biol.">
        <title>Genome and low-iron response of an oceanic diatom adapted to chronic iron limitation.</title>
        <authorList>
            <person name="Lommer M."/>
            <person name="Specht M."/>
            <person name="Roy A.S."/>
            <person name="Kraemer L."/>
            <person name="Andreson R."/>
            <person name="Gutowska M.A."/>
            <person name="Wolf J."/>
            <person name="Bergner S.V."/>
            <person name="Schilhabel M.B."/>
            <person name="Klostermeier U.C."/>
            <person name="Beiko R.G."/>
            <person name="Rosenstiel P."/>
            <person name="Hippler M."/>
            <person name="Laroche J."/>
        </authorList>
    </citation>
    <scope>NUCLEOTIDE SEQUENCE [LARGE SCALE GENOMIC DNA]</scope>
    <source>
        <strain evidence="6 7">CCMP1005</strain>
    </source>
</reference>
<dbReference type="Proteomes" id="UP000266841">
    <property type="component" value="Unassembled WGS sequence"/>
</dbReference>
<accession>K0T5N5</accession>
<evidence type="ECO:0000256" key="2">
    <source>
        <dbReference type="ARBA" id="ARBA00022827"/>
    </source>
</evidence>
<dbReference type="InterPro" id="IPR051104">
    <property type="entry name" value="FAD_monoxygenase"/>
</dbReference>
<sequence>MYTVPDDAGQERESDIDRHCGATPTSASLTTRTTSTCDAAAARPAQNMHPFAATLFVSVSASASAFVLPRGVRPRNGRPISAAAPNGIRAGANEDIGSIDRVAVIGSGISGLSLAIALRSLGGLGGDTGKPPMEIDIFDSRNTLDEKAGSGIQVTGGLSALRKIDKDLQKEVCESALPLRRVESKCSPWVNWFGEDGWKILELDVQKAIRDLALSEDDCGLVTEDGEVLAYTILRGTLQRIMLDRLQREHGIEVQFGKKLSGISFEESESEGISCQFADGSRSGSYDLVVGCDGIQSKVKEYVERGKIESDGLASQSSIYSGLRITFAIQENVKEDIKECQFTQHFGDNAYALTSAYGAGKEARAKGAFLVYPDPDYIGPFPRRRGEDSDRPDANADWTQDNRISKDHVKECLDVLGSARVAGNDVASIIEQSDRFFDLGVYFHSPFSLSGWSREVPRTPSKGLFAGPDSKTGKFVVVAGDAAHAMPPFLGQGANQALQDSYTLASKIHAYNCNVKTDTGADVRTSLKEYEQLRWLPTTSITIKAALLGYLEVGPSLLSKFRDVFFYVMGKAGVAKKVFLSSANPKM</sequence>
<evidence type="ECO:0000313" key="6">
    <source>
        <dbReference type="EMBL" id="EJK72990.1"/>
    </source>
</evidence>
<dbReference type="PANTHER" id="PTHR46720:SF3">
    <property type="entry name" value="FAD-BINDING DOMAIN-CONTAINING PROTEIN-RELATED"/>
    <property type="match status" value="1"/>
</dbReference>
<dbReference type="EMBL" id="AGNL01004989">
    <property type="protein sequence ID" value="EJK72990.1"/>
    <property type="molecule type" value="Genomic_DNA"/>
</dbReference>
<evidence type="ECO:0000256" key="1">
    <source>
        <dbReference type="ARBA" id="ARBA00022630"/>
    </source>
</evidence>
<dbReference type="PRINTS" id="PR00420">
    <property type="entry name" value="RNGMNOXGNASE"/>
</dbReference>
<dbReference type="SUPFAM" id="SSF51905">
    <property type="entry name" value="FAD/NAD(P)-binding domain"/>
    <property type="match status" value="1"/>
</dbReference>
<dbReference type="Gene3D" id="3.50.50.60">
    <property type="entry name" value="FAD/NAD(P)-binding domain"/>
    <property type="match status" value="1"/>
</dbReference>
<dbReference type="GO" id="GO:0016491">
    <property type="term" value="F:oxidoreductase activity"/>
    <property type="evidence" value="ECO:0007669"/>
    <property type="project" value="UniProtKB-KW"/>
</dbReference>
<proteinExistence type="predicted"/>
<dbReference type="AlphaFoldDB" id="K0T5N5"/>
<dbReference type="OMA" id="AIQDAYC"/>
<protein>
    <recommendedName>
        <fullName evidence="5">FAD-binding domain-containing protein</fullName>
    </recommendedName>
</protein>
<comment type="caution">
    <text evidence="6">The sequence shown here is derived from an EMBL/GenBank/DDBJ whole genome shotgun (WGS) entry which is preliminary data.</text>
</comment>
<feature type="region of interest" description="Disordered" evidence="4">
    <location>
        <begin position="1"/>
        <end position="33"/>
    </location>
</feature>
<dbReference type="GO" id="GO:0071949">
    <property type="term" value="F:FAD binding"/>
    <property type="evidence" value="ECO:0007669"/>
    <property type="project" value="InterPro"/>
</dbReference>
<dbReference type="GO" id="GO:0044550">
    <property type="term" value="P:secondary metabolite biosynthetic process"/>
    <property type="evidence" value="ECO:0007669"/>
    <property type="project" value="TreeGrafter"/>
</dbReference>
<gene>
    <name evidence="6" type="ORF">THAOC_05418</name>
</gene>
<dbReference type="eggNOG" id="KOG2614">
    <property type="taxonomic scope" value="Eukaryota"/>
</dbReference>
<evidence type="ECO:0000256" key="4">
    <source>
        <dbReference type="SAM" id="MobiDB-lite"/>
    </source>
</evidence>
<dbReference type="InterPro" id="IPR002938">
    <property type="entry name" value="FAD-bd"/>
</dbReference>
<keyword evidence="1" id="KW-0285">Flavoprotein</keyword>
<dbReference type="PANTHER" id="PTHR46720">
    <property type="entry name" value="HYDROXYLASE, PUTATIVE (AFU_ORTHOLOGUE AFUA_3G01460)-RELATED"/>
    <property type="match status" value="1"/>
</dbReference>
<evidence type="ECO:0000259" key="5">
    <source>
        <dbReference type="Pfam" id="PF01494"/>
    </source>
</evidence>
<keyword evidence="3" id="KW-0560">Oxidoreductase</keyword>
<dbReference type="InterPro" id="IPR036188">
    <property type="entry name" value="FAD/NAD-bd_sf"/>
</dbReference>
<feature type="compositionally biased region" description="Basic and acidic residues" evidence="4">
    <location>
        <begin position="9"/>
        <end position="20"/>
    </location>
</feature>
<organism evidence="6 7">
    <name type="scientific">Thalassiosira oceanica</name>
    <name type="common">Marine diatom</name>
    <dbReference type="NCBI Taxonomy" id="159749"/>
    <lineage>
        <taxon>Eukaryota</taxon>
        <taxon>Sar</taxon>
        <taxon>Stramenopiles</taxon>
        <taxon>Ochrophyta</taxon>
        <taxon>Bacillariophyta</taxon>
        <taxon>Coscinodiscophyceae</taxon>
        <taxon>Thalassiosirophycidae</taxon>
        <taxon>Thalassiosirales</taxon>
        <taxon>Thalassiosiraceae</taxon>
        <taxon>Thalassiosira</taxon>
    </lineage>
</organism>